<accession>A0A1B7MI46</accession>
<name>A0A1B7MI46_9AGAM</name>
<dbReference type="AlphaFoldDB" id="A0A1B7MI46"/>
<protein>
    <submittedName>
        <fullName evidence="2">Uncharacterized protein</fullName>
    </submittedName>
</protein>
<feature type="compositionally biased region" description="Basic and acidic residues" evidence="1">
    <location>
        <begin position="44"/>
        <end position="54"/>
    </location>
</feature>
<proteinExistence type="predicted"/>
<evidence type="ECO:0000313" key="2">
    <source>
        <dbReference type="EMBL" id="OAX32248.1"/>
    </source>
</evidence>
<dbReference type="InParanoid" id="A0A1B7MI46"/>
<organism evidence="2 3">
    <name type="scientific">Rhizopogon vinicolor AM-OR11-026</name>
    <dbReference type="NCBI Taxonomy" id="1314800"/>
    <lineage>
        <taxon>Eukaryota</taxon>
        <taxon>Fungi</taxon>
        <taxon>Dikarya</taxon>
        <taxon>Basidiomycota</taxon>
        <taxon>Agaricomycotina</taxon>
        <taxon>Agaricomycetes</taxon>
        <taxon>Agaricomycetidae</taxon>
        <taxon>Boletales</taxon>
        <taxon>Suillineae</taxon>
        <taxon>Rhizopogonaceae</taxon>
        <taxon>Rhizopogon</taxon>
    </lineage>
</organism>
<dbReference type="Proteomes" id="UP000092154">
    <property type="component" value="Unassembled WGS sequence"/>
</dbReference>
<reference evidence="2 3" key="1">
    <citation type="submission" date="2016-06" db="EMBL/GenBank/DDBJ databases">
        <title>Comparative genomics of the ectomycorrhizal sister species Rhizopogon vinicolor and Rhizopogon vesiculosus (Basidiomycota: Boletales) reveals a divergence of the mating type B locus.</title>
        <authorList>
            <consortium name="DOE Joint Genome Institute"/>
            <person name="Mujic A.B."/>
            <person name="Kuo A."/>
            <person name="Tritt A."/>
            <person name="Lipzen A."/>
            <person name="Chen C."/>
            <person name="Johnson J."/>
            <person name="Sharma A."/>
            <person name="Barry K."/>
            <person name="Grigoriev I.V."/>
            <person name="Spatafora J.W."/>
        </authorList>
    </citation>
    <scope>NUCLEOTIDE SEQUENCE [LARGE SCALE GENOMIC DNA]</scope>
    <source>
        <strain evidence="2 3">AM-OR11-026</strain>
    </source>
</reference>
<feature type="region of interest" description="Disordered" evidence="1">
    <location>
        <begin position="39"/>
        <end position="72"/>
    </location>
</feature>
<evidence type="ECO:0000256" key="1">
    <source>
        <dbReference type="SAM" id="MobiDB-lite"/>
    </source>
</evidence>
<keyword evidence="3" id="KW-1185">Reference proteome</keyword>
<evidence type="ECO:0000313" key="3">
    <source>
        <dbReference type="Proteomes" id="UP000092154"/>
    </source>
</evidence>
<sequence>MYQHTTPRSNIKGKGLRRTRATVGIDSEEAKEVMDGSNIFLTGTKKDQPKRIDQHPQSLPTKYAIPYPTTNTPRTAATSLCTKSASAFARHYADAVRVTP</sequence>
<gene>
    <name evidence="2" type="ORF">K503DRAFT_805377</name>
</gene>
<dbReference type="EMBL" id="KV449068">
    <property type="protein sequence ID" value="OAX32248.1"/>
    <property type="molecule type" value="Genomic_DNA"/>
</dbReference>
<feature type="region of interest" description="Disordered" evidence="1">
    <location>
        <begin position="1"/>
        <end position="20"/>
    </location>
</feature>